<keyword evidence="2" id="KW-1185">Reference proteome</keyword>
<organism evidence="1 2">
    <name type="scientific">Petrolisthes cinctipes</name>
    <name type="common">Flat porcelain crab</name>
    <dbReference type="NCBI Taxonomy" id="88211"/>
    <lineage>
        <taxon>Eukaryota</taxon>
        <taxon>Metazoa</taxon>
        <taxon>Ecdysozoa</taxon>
        <taxon>Arthropoda</taxon>
        <taxon>Crustacea</taxon>
        <taxon>Multicrustacea</taxon>
        <taxon>Malacostraca</taxon>
        <taxon>Eumalacostraca</taxon>
        <taxon>Eucarida</taxon>
        <taxon>Decapoda</taxon>
        <taxon>Pleocyemata</taxon>
        <taxon>Anomura</taxon>
        <taxon>Galatheoidea</taxon>
        <taxon>Porcellanidae</taxon>
        <taxon>Petrolisthes</taxon>
    </lineage>
</organism>
<sequence length="123" mass="13704">MGQVIRRTWCTAVVATSSNTHFLSNLADLSRENRLLLWPTLLVVVSQMTPTLVQELLLQHWELSMMYAVLLNLETQIQNSRPHVFPPPPTLCSLAAPSTVLPAFFVTPSALPLFCPSQQVSFS</sequence>
<proteinExistence type="predicted"/>
<accession>A0AAE1GJF8</accession>
<evidence type="ECO:0000313" key="2">
    <source>
        <dbReference type="Proteomes" id="UP001286313"/>
    </source>
</evidence>
<name>A0AAE1GJF8_PETCI</name>
<dbReference type="Proteomes" id="UP001286313">
    <property type="component" value="Unassembled WGS sequence"/>
</dbReference>
<comment type="caution">
    <text evidence="1">The sequence shown here is derived from an EMBL/GenBank/DDBJ whole genome shotgun (WGS) entry which is preliminary data.</text>
</comment>
<dbReference type="EMBL" id="JAWQEG010000237">
    <property type="protein sequence ID" value="KAK3892981.1"/>
    <property type="molecule type" value="Genomic_DNA"/>
</dbReference>
<reference evidence="1" key="1">
    <citation type="submission" date="2023-10" db="EMBL/GenBank/DDBJ databases">
        <title>Genome assemblies of two species of porcelain crab, Petrolisthes cinctipes and Petrolisthes manimaculis (Anomura: Porcellanidae).</title>
        <authorList>
            <person name="Angst P."/>
        </authorList>
    </citation>
    <scope>NUCLEOTIDE SEQUENCE</scope>
    <source>
        <strain evidence="1">PB745_01</strain>
        <tissue evidence="1">Gill</tissue>
    </source>
</reference>
<gene>
    <name evidence="1" type="ORF">Pcinc_003160</name>
</gene>
<protein>
    <submittedName>
        <fullName evidence="1">Uncharacterized protein</fullName>
    </submittedName>
</protein>
<dbReference type="AlphaFoldDB" id="A0AAE1GJF8"/>
<evidence type="ECO:0000313" key="1">
    <source>
        <dbReference type="EMBL" id="KAK3892981.1"/>
    </source>
</evidence>